<sequence length="100" mass="11123">MTKHILQETAVLEVPFGDNESDPFRRIGNLMVDWLRGSVVNSISLGGLETVISLTAIFDRLLFRVYSKMQNALGMAFGINSNHHGLSQWKIAYLTVSRAG</sequence>
<evidence type="ECO:0000313" key="2">
    <source>
        <dbReference type="Proteomes" id="UP000038040"/>
    </source>
</evidence>
<evidence type="ECO:0000313" key="4">
    <source>
        <dbReference type="WBParaSite" id="DME_0001052101-mRNA-1"/>
    </source>
</evidence>
<dbReference type="OrthoDB" id="407658at2759"/>
<dbReference type="EMBL" id="UYYG01000231">
    <property type="protein sequence ID" value="VDN53985.1"/>
    <property type="molecule type" value="Genomic_DNA"/>
</dbReference>
<dbReference type="WBParaSite" id="DME_0001052101-mRNA-1">
    <property type="protein sequence ID" value="DME_0001052101-mRNA-1"/>
    <property type="gene ID" value="DME_0001052101"/>
</dbReference>
<proteinExistence type="predicted"/>
<evidence type="ECO:0000313" key="1">
    <source>
        <dbReference type="EMBL" id="VDN53985.1"/>
    </source>
</evidence>
<dbReference type="AlphaFoldDB" id="A0A0N4UR50"/>
<gene>
    <name evidence="1" type="ORF">DME_LOCUS3958</name>
</gene>
<reference evidence="4" key="1">
    <citation type="submission" date="2017-02" db="UniProtKB">
        <authorList>
            <consortium name="WormBaseParasite"/>
        </authorList>
    </citation>
    <scope>IDENTIFICATION</scope>
</reference>
<name>A0A0N4UR50_DRAME</name>
<dbReference type="Proteomes" id="UP000274756">
    <property type="component" value="Unassembled WGS sequence"/>
</dbReference>
<accession>A0A0N4UR50</accession>
<organism evidence="2 4">
    <name type="scientific">Dracunculus medinensis</name>
    <name type="common">Guinea worm</name>
    <dbReference type="NCBI Taxonomy" id="318479"/>
    <lineage>
        <taxon>Eukaryota</taxon>
        <taxon>Metazoa</taxon>
        <taxon>Ecdysozoa</taxon>
        <taxon>Nematoda</taxon>
        <taxon>Chromadorea</taxon>
        <taxon>Rhabditida</taxon>
        <taxon>Spirurina</taxon>
        <taxon>Dracunculoidea</taxon>
        <taxon>Dracunculidae</taxon>
        <taxon>Dracunculus</taxon>
    </lineage>
</organism>
<protein>
    <submittedName>
        <fullName evidence="4">DNA-directed RNA polymerase</fullName>
    </submittedName>
</protein>
<dbReference type="STRING" id="318479.A0A0N4UR50"/>
<evidence type="ECO:0000313" key="3">
    <source>
        <dbReference type="Proteomes" id="UP000274756"/>
    </source>
</evidence>
<keyword evidence="3" id="KW-1185">Reference proteome</keyword>
<dbReference type="Proteomes" id="UP000038040">
    <property type="component" value="Unplaced"/>
</dbReference>
<reference evidence="1 3" key="2">
    <citation type="submission" date="2018-11" db="EMBL/GenBank/DDBJ databases">
        <authorList>
            <consortium name="Pathogen Informatics"/>
        </authorList>
    </citation>
    <scope>NUCLEOTIDE SEQUENCE [LARGE SCALE GENOMIC DNA]</scope>
</reference>